<keyword evidence="5" id="KW-1185">Reference proteome</keyword>
<evidence type="ECO:0000256" key="2">
    <source>
        <dbReference type="SAM" id="Phobius"/>
    </source>
</evidence>
<evidence type="ECO:0000313" key="4">
    <source>
        <dbReference type="EMBL" id="MCH84163.1"/>
    </source>
</evidence>
<dbReference type="EMBL" id="LXQA010006359">
    <property type="protein sequence ID" value="MCH84163.1"/>
    <property type="molecule type" value="Genomic_DNA"/>
</dbReference>
<feature type="region of interest" description="Disordered" evidence="1">
    <location>
        <begin position="33"/>
        <end position="53"/>
    </location>
</feature>
<protein>
    <recommendedName>
        <fullName evidence="6">Transmembrane protein</fullName>
    </recommendedName>
</protein>
<evidence type="ECO:0000256" key="3">
    <source>
        <dbReference type="SAM" id="SignalP"/>
    </source>
</evidence>
<reference evidence="4 5" key="1">
    <citation type="journal article" date="2018" name="Front. Plant Sci.">
        <title>Red Clover (Trifolium pratense) and Zigzag Clover (T. medium) - A Picture of Genomic Similarities and Differences.</title>
        <authorList>
            <person name="Dluhosova J."/>
            <person name="Istvanek J."/>
            <person name="Nedelnik J."/>
            <person name="Repkova J."/>
        </authorList>
    </citation>
    <scope>NUCLEOTIDE SEQUENCE [LARGE SCALE GENOMIC DNA]</scope>
    <source>
        <strain evidence="5">cv. 10/8</strain>
        <tissue evidence="4">Leaf</tissue>
    </source>
</reference>
<organism evidence="4 5">
    <name type="scientific">Trifolium medium</name>
    <dbReference type="NCBI Taxonomy" id="97028"/>
    <lineage>
        <taxon>Eukaryota</taxon>
        <taxon>Viridiplantae</taxon>
        <taxon>Streptophyta</taxon>
        <taxon>Embryophyta</taxon>
        <taxon>Tracheophyta</taxon>
        <taxon>Spermatophyta</taxon>
        <taxon>Magnoliopsida</taxon>
        <taxon>eudicotyledons</taxon>
        <taxon>Gunneridae</taxon>
        <taxon>Pentapetalae</taxon>
        <taxon>rosids</taxon>
        <taxon>fabids</taxon>
        <taxon>Fabales</taxon>
        <taxon>Fabaceae</taxon>
        <taxon>Papilionoideae</taxon>
        <taxon>50 kb inversion clade</taxon>
        <taxon>NPAAA clade</taxon>
        <taxon>Hologalegina</taxon>
        <taxon>IRL clade</taxon>
        <taxon>Trifolieae</taxon>
        <taxon>Trifolium</taxon>
    </lineage>
</organism>
<keyword evidence="2" id="KW-1133">Transmembrane helix</keyword>
<comment type="caution">
    <text evidence="4">The sequence shown here is derived from an EMBL/GenBank/DDBJ whole genome shotgun (WGS) entry which is preliminary data.</text>
</comment>
<feature type="chain" id="PRO_5017353696" description="Transmembrane protein" evidence="3">
    <location>
        <begin position="24"/>
        <end position="145"/>
    </location>
</feature>
<feature type="transmembrane region" description="Helical" evidence="2">
    <location>
        <begin position="59"/>
        <end position="81"/>
    </location>
</feature>
<evidence type="ECO:0000313" key="5">
    <source>
        <dbReference type="Proteomes" id="UP000265520"/>
    </source>
</evidence>
<keyword evidence="2" id="KW-0812">Transmembrane</keyword>
<proteinExistence type="predicted"/>
<keyword evidence="3" id="KW-0732">Signal</keyword>
<name>A0A392MAI6_9FABA</name>
<accession>A0A392MAI6</accession>
<feature type="compositionally biased region" description="Pro residues" evidence="1">
    <location>
        <begin position="34"/>
        <end position="50"/>
    </location>
</feature>
<dbReference type="Proteomes" id="UP000265520">
    <property type="component" value="Unassembled WGS sequence"/>
</dbReference>
<gene>
    <name evidence="4" type="ORF">A2U01_0004994</name>
</gene>
<dbReference type="AlphaFoldDB" id="A0A392MAI6"/>
<keyword evidence="2" id="KW-0472">Membrane</keyword>
<evidence type="ECO:0000256" key="1">
    <source>
        <dbReference type="SAM" id="MobiDB-lite"/>
    </source>
</evidence>
<evidence type="ECO:0008006" key="6">
    <source>
        <dbReference type="Google" id="ProtNLM"/>
    </source>
</evidence>
<sequence length="145" mass="15628">MAKTVALLLLLLLQLSISFTAFAEELQTQIHPPTMSPAPSHVPPPNPSSTPAPANSPSVITIVFYLLLLLLMSVPPVNLLIQKLLVPRHTPIAHPCSRSQTMAIVRSAPFHGSFMPPQAFSYSIYAGGGVNNLFRATPIRAIANR</sequence>
<feature type="signal peptide" evidence="3">
    <location>
        <begin position="1"/>
        <end position="23"/>
    </location>
</feature>